<dbReference type="InterPro" id="IPR050188">
    <property type="entry name" value="RluA_PseudoU_synthase"/>
</dbReference>
<organism evidence="4 5">
    <name type="scientific">Prorocentrum cordatum</name>
    <dbReference type="NCBI Taxonomy" id="2364126"/>
    <lineage>
        <taxon>Eukaryota</taxon>
        <taxon>Sar</taxon>
        <taxon>Alveolata</taxon>
        <taxon>Dinophyceae</taxon>
        <taxon>Prorocentrales</taxon>
        <taxon>Prorocentraceae</taxon>
        <taxon>Prorocentrum</taxon>
    </lineage>
</organism>
<dbReference type="Gene3D" id="3.30.2350.10">
    <property type="entry name" value="Pseudouridine synthase"/>
    <property type="match status" value="1"/>
</dbReference>
<protein>
    <recommendedName>
        <fullName evidence="3">Pseudouridine synthase RsuA/RluA-like domain-containing protein</fullName>
    </recommendedName>
</protein>
<dbReference type="InterPro" id="IPR020103">
    <property type="entry name" value="PsdUridine_synth_cat_dom_sf"/>
</dbReference>
<dbReference type="PANTHER" id="PTHR21600">
    <property type="entry name" value="MITOCHONDRIAL RNA PSEUDOURIDINE SYNTHASE"/>
    <property type="match status" value="1"/>
</dbReference>
<name>A0ABN9UN30_9DINO</name>
<evidence type="ECO:0000259" key="3">
    <source>
        <dbReference type="Pfam" id="PF00849"/>
    </source>
</evidence>
<evidence type="ECO:0000256" key="1">
    <source>
        <dbReference type="ARBA" id="ARBA00010876"/>
    </source>
</evidence>
<feature type="domain" description="Pseudouridine synthase RsuA/RluA-like" evidence="3">
    <location>
        <begin position="261"/>
        <end position="379"/>
    </location>
</feature>
<dbReference type="SUPFAM" id="SSF55120">
    <property type="entry name" value="Pseudouridine synthase"/>
    <property type="match status" value="1"/>
</dbReference>
<reference evidence="4" key="1">
    <citation type="submission" date="2023-10" db="EMBL/GenBank/DDBJ databases">
        <authorList>
            <person name="Chen Y."/>
            <person name="Shah S."/>
            <person name="Dougan E. K."/>
            <person name="Thang M."/>
            <person name="Chan C."/>
        </authorList>
    </citation>
    <scope>NUCLEOTIDE SEQUENCE [LARGE SCALE GENOMIC DNA]</scope>
</reference>
<feature type="region of interest" description="Disordered" evidence="2">
    <location>
        <begin position="155"/>
        <end position="179"/>
    </location>
</feature>
<evidence type="ECO:0000313" key="5">
    <source>
        <dbReference type="Proteomes" id="UP001189429"/>
    </source>
</evidence>
<sequence>MSQISLAQVKKNLSGTWAKESDLSETYVFAFTSDTQWSCTRKNGQGERKFRLAYDKAGEKLWWGESYFLDPVELNTKPAKAQWYRASDRAQKKAAFLWRKTAEATAAELRAIEALARVPSKVVTKGTGKSDVARGAKGVGKSDVAATPKWVPAPRAAGAVGPAAGERAEVGKSTRGRGAGSTWPLPEVVVDLEQMLVIYKPPYWKCELPAADTLDDPPQADRKRDNPFLLRWVKEAVKDIDAELYKEDFNPAISGTGFGPLSHRIDQETSGLLLVAKTKGAQRHLKAQFHKTEVSKRYICLVRGKVAKAKGVIDARIRTIRTDAMSRSEVSSSGEWAETTYQVVATYHGSGVEHHNAYSLLACDITTGRTHQIRVHMAHIGHPLVADDKYLSEAQLQEDRASVCPRLFLHSYRLCFCDINGKHMQVLCPIPDDLRLALANLGASDPSRPSSDSLFGENSWQRELVRPEVLQWRPGTRLLRRVASLVQDFGRSWASDAEGAEG</sequence>
<dbReference type="Proteomes" id="UP001189429">
    <property type="component" value="Unassembled WGS sequence"/>
</dbReference>
<accession>A0ABN9UN30</accession>
<evidence type="ECO:0000313" key="4">
    <source>
        <dbReference type="EMBL" id="CAK0860580.1"/>
    </source>
</evidence>
<dbReference type="EMBL" id="CAUYUJ010015993">
    <property type="protein sequence ID" value="CAK0860580.1"/>
    <property type="molecule type" value="Genomic_DNA"/>
</dbReference>
<feature type="compositionally biased region" description="Low complexity" evidence="2">
    <location>
        <begin position="155"/>
        <end position="165"/>
    </location>
</feature>
<gene>
    <name evidence="4" type="ORF">PCOR1329_LOCUS49500</name>
</gene>
<dbReference type="Pfam" id="PF00849">
    <property type="entry name" value="PseudoU_synth_2"/>
    <property type="match status" value="1"/>
</dbReference>
<keyword evidence="5" id="KW-1185">Reference proteome</keyword>
<dbReference type="CDD" id="cd02869">
    <property type="entry name" value="PseudoU_synth_RluA_like"/>
    <property type="match status" value="1"/>
</dbReference>
<comment type="caution">
    <text evidence="4">The sequence shown here is derived from an EMBL/GenBank/DDBJ whole genome shotgun (WGS) entry which is preliminary data.</text>
</comment>
<comment type="similarity">
    <text evidence="1">Belongs to the pseudouridine synthase RluA family.</text>
</comment>
<dbReference type="InterPro" id="IPR006145">
    <property type="entry name" value="PsdUridine_synth_RsuA/RluA"/>
</dbReference>
<evidence type="ECO:0000256" key="2">
    <source>
        <dbReference type="SAM" id="MobiDB-lite"/>
    </source>
</evidence>
<proteinExistence type="inferred from homology"/>
<dbReference type="PANTHER" id="PTHR21600:SF87">
    <property type="entry name" value="RNA PSEUDOURIDYLATE SYNTHASE DOMAIN-CONTAINING PROTEIN 1"/>
    <property type="match status" value="1"/>
</dbReference>